<dbReference type="EMBL" id="JAPEUX010000009">
    <property type="protein sequence ID" value="KAJ4345885.1"/>
    <property type="molecule type" value="Genomic_DNA"/>
</dbReference>
<comment type="caution">
    <text evidence="2">The sequence shown here is derived from an EMBL/GenBank/DDBJ whole genome shotgun (WGS) entry which is preliminary data.</text>
</comment>
<dbReference type="AlphaFoldDB" id="A0A9W9C5X4"/>
<dbReference type="RefSeq" id="XP_056066049.1">
    <property type="nucleotide sequence ID" value="XM_056220746.1"/>
</dbReference>
<sequence length="80" mass="8752">MDGRLEPSFDENAAGPLQGKVNSPDFTDWQNIDWSTLTSSITETITSPGGFMGSPFEGNNGLFESGNGFVFPHNSPFYMR</sequence>
<reference evidence="2" key="1">
    <citation type="submission" date="2022-10" db="EMBL/GenBank/DDBJ databases">
        <title>Tapping the CABI collections for fungal endophytes: first genome assemblies for Collariella, Neodidymelliopsis, Ascochyta clinopodiicola, Didymella pomorum, Didymosphaeria variabile, Neocosmospora piperis and Neocucurbitaria cava.</title>
        <authorList>
            <person name="Hill R."/>
        </authorList>
    </citation>
    <scope>NUCLEOTIDE SEQUENCE</scope>
    <source>
        <strain evidence="2">IMI 356815</strain>
    </source>
</reference>
<dbReference type="Proteomes" id="UP001140513">
    <property type="component" value="Unassembled WGS sequence"/>
</dbReference>
<protein>
    <submittedName>
        <fullName evidence="2">Uncharacterized protein</fullName>
    </submittedName>
</protein>
<evidence type="ECO:0000256" key="1">
    <source>
        <dbReference type="SAM" id="MobiDB-lite"/>
    </source>
</evidence>
<name>A0A9W9C5X4_9PLEO</name>
<gene>
    <name evidence="2" type="ORF">N0V89_012021</name>
</gene>
<accession>A0A9W9C5X4</accession>
<dbReference type="GeneID" id="80915551"/>
<organism evidence="2 3">
    <name type="scientific">Didymosphaeria variabile</name>
    <dbReference type="NCBI Taxonomy" id="1932322"/>
    <lineage>
        <taxon>Eukaryota</taxon>
        <taxon>Fungi</taxon>
        <taxon>Dikarya</taxon>
        <taxon>Ascomycota</taxon>
        <taxon>Pezizomycotina</taxon>
        <taxon>Dothideomycetes</taxon>
        <taxon>Pleosporomycetidae</taxon>
        <taxon>Pleosporales</taxon>
        <taxon>Massarineae</taxon>
        <taxon>Didymosphaeriaceae</taxon>
        <taxon>Didymosphaeria</taxon>
    </lineage>
</organism>
<evidence type="ECO:0000313" key="3">
    <source>
        <dbReference type="Proteomes" id="UP001140513"/>
    </source>
</evidence>
<dbReference type="OrthoDB" id="4159781at2759"/>
<evidence type="ECO:0000313" key="2">
    <source>
        <dbReference type="EMBL" id="KAJ4345885.1"/>
    </source>
</evidence>
<proteinExistence type="predicted"/>
<feature type="region of interest" description="Disordered" evidence="1">
    <location>
        <begin position="1"/>
        <end position="26"/>
    </location>
</feature>
<keyword evidence="3" id="KW-1185">Reference proteome</keyword>